<keyword evidence="2" id="KW-0812">Transmembrane</keyword>
<evidence type="ECO:0000313" key="4">
    <source>
        <dbReference type="EMBL" id="KAJ9183606.1"/>
    </source>
</evidence>
<keyword evidence="3" id="KW-0732">Signal</keyword>
<comment type="caution">
    <text evidence="4">The sequence shown here is derived from an EMBL/GenBank/DDBJ whole genome shotgun (WGS) entry which is preliminary data.</text>
</comment>
<organism evidence="4 5">
    <name type="scientific">Hevea brasiliensis</name>
    <name type="common">Para rubber tree</name>
    <name type="synonym">Siphonia brasiliensis</name>
    <dbReference type="NCBI Taxonomy" id="3981"/>
    <lineage>
        <taxon>Eukaryota</taxon>
        <taxon>Viridiplantae</taxon>
        <taxon>Streptophyta</taxon>
        <taxon>Embryophyta</taxon>
        <taxon>Tracheophyta</taxon>
        <taxon>Spermatophyta</taxon>
        <taxon>Magnoliopsida</taxon>
        <taxon>eudicotyledons</taxon>
        <taxon>Gunneridae</taxon>
        <taxon>Pentapetalae</taxon>
        <taxon>rosids</taxon>
        <taxon>fabids</taxon>
        <taxon>Malpighiales</taxon>
        <taxon>Euphorbiaceae</taxon>
        <taxon>Crotonoideae</taxon>
        <taxon>Micrandreae</taxon>
        <taxon>Hevea</taxon>
    </lineage>
</organism>
<feature type="transmembrane region" description="Helical" evidence="2">
    <location>
        <begin position="159"/>
        <end position="178"/>
    </location>
</feature>
<accession>A0ABQ9MWN6</accession>
<dbReference type="Proteomes" id="UP001174677">
    <property type="component" value="Chromosome 4"/>
</dbReference>
<feature type="region of interest" description="Disordered" evidence="1">
    <location>
        <begin position="70"/>
        <end position="119"/>
    </location>
</feature>
<proteinExistence type="predicted"/>
<feature type="signal peptide" evidence="3">
    <location>
        <begin position="1"/>
        <end position="34"/>
    </location>
</feature>
<dbReference type="EMBL" id="JARPOI010000004">
    <property type="protein sequence ID" value="KAJ9183606.1"/>
    <property type="molecule type" value="Genomic_DNA"/>
</dbReference>
<evidence type="ECO:0000256" key="3">
    <source>
        <dbReference type="SAM" id="SignalP"/>
    </source>
</evidence>
<keyword evidence="2" id="KW-0472">Membrane</keyword>
<feature type="compositionally biased region" description="Pro residues" evidence="1">
    <location>
        <begin position="76"/>
        <end position="108"/>
    </location>
</feature>
<name>A0ABQ9MWN6_HEVBR</name>
<evidence type="ECO:0000256" key="2">
    <source>
        <dbReference type="SAM" id="Phobius"/>
    </source>
</evidence>
<feature type="chain" id="PRO_5047443957" evidence="3">
    <location>
        <begin position="35"/>
        <end position="179"/>
    </location>
</feature>
<gene>
    <name evidence="4" type="ORF">P3X46_007435</name>
</gene>
<evidence type="ECO:0000256" key="1">
    <source>
        <dbReference type="SAM" id="MobiDB-lite"/>
    </source>
</evidence>
<keyword evidence="5" id="KW-1185">Reference proteome</keyword>
<reference evidence="4" key="1">
    <citation type="journal article" date="2023" name="Plant Biotechnol. J.">
        <title>Chromosome-level wild Hevea brasiliensis genome provides new tools for genomic-assisted breeding and valuable loci to elevate rubber yield.</title>
        <authorList>
            <person name="Cheng H."/>
            <person name="Song X."/>
            <person name="Hu Y."/>
            <person name="Wu T."/>
            <person name="Yang Q."/>
            <person name="An Z."/>
            <person name="Feng S."/>
            <person name="Deng Z."/>
            <person name="Wu W."/>
            <person name="Zeng X."/>
            <person name="Tu M."/>
            <person name="Wang X."/>
            <person name="Huang H."/>
        </authorList>
    </citation>
    <scope>NUCLEOTIDE SEQUENCE</scope>
    <source>
        <strain evidence="4">MT/VB/25A 57/8</strain>
    </source>
</reference>
<sequence>MNYFNGLISPRERWGVLLWKIGMMGMFLLARVNSEADQMGAPAAGLLCISDCTTCPVICSPPPPPGEPHYYAPPSHHSPPPQPYNYHPPSPSPPPPSASPPPPPPAAPSPRSTSRPPPSPSWYPSWGPPSVQVPPKQGQYPYPYYYFYASKASSLSFHASFYFSLVLFHVSCCVLLICC</sequence>
<evidence type="ECO:0000313" key="5">
    <source>
        <dbReference type="Proteomes" id="UP001174677"/>
    </source>
</evidence>
<keyword evidence="2" id="KW-1133">Transmembrane helix</keyword>
<protein>
    <submittedName>
        <fullName evidence="4">Uncharacterized protein</fullName>
    </submittedName>
</protein>